<feature type="transmembrane region" description="Helical" evidence="8">
    <location>
        <begin position="512"/>
        <end position="530"/>
    </location>
</feature>
<comment type="caution">
    <text evidence="10">The sequence shown here is derived from an EMBL/GenBank/DDBJ whole genome shotgun (WGS) entry which is preliminary data.</text>
</comment>
<evidence type="ECO:0000256" key="4">
    <source>
        <dbReference type="ARBA" id="ARBA00022989"/>
    </source>
</evidence>
<feature type="transmembrane region" description="Helical" evidence="8">
    <location>
        <begin position="6"/>
        <end position="24"/>
    </location>
</feature>
<proteinExistence type="predicted"/>
<feature type="domain" description="NADH:quinone oxidoreductase/Mrp antiporter transmembrane" evidence="9">
    <location>
        <begin position="119"/>
        <end position="402"/>
    </location>
</feature>
<feature type="transmembrane region" description="Helical" evidence="8">
    <location>
        <begin position="193"/>
        <end position="214"/>
    </location>
</feature>
<dbReference type="InterPro" id="IPR001750">
    <property type="entry name" value="ND/Mrp_TM"/>
</dbReference>
<feature type="transmembrane region" description="Helical" evidence="8">
    <location>
        <begin position="288"/>
        <end position="310"/>
    </location>
</feature>
<dbReference type="Proteomes" id="UP000175616">
    <property type="component" value="Unassembled WGS sequence"/>
</dbReference>
<evidence type="ECO:0000256" key="6">
    <source>
        <dbReference type="ARBA" id="ARBA00023136"/>
    </source>
</evidence>
<keyword evidence="2" id="KW-1003">Cell membrane</keyword>
<evidence type="ECO:0000256" key="3">
    <source>
        <dbReference type="ARBA" id="ARBA00022692"/>
    </source>
</evidence>
<sequence length="652" mass="69899">MLTSFAIAVLFLLLTIPLGLLRLTVLARLSVLAGSIAIVVGSALALPQSQQAAVLWSLSAEQVSWMLQPAAAWLLFFGALATVAAFLSPCRARRPALWYAGAAVALLGSLGVAGLQEGIAFLIAWEFLSFGGAVLLLADRCAAAERLGLANLYMLALLEIGAVALLLCVLLLGASDTQFSTWAARWAQYPNTAFGIAVLFLMGFGAKLGILPFYEWYPGAYGSGTGASGALLSGIVLNVAFFALGRAILDWLPVSSATSTGILLVAVGTVSSILAILYAFQQNDWRRLLSFSTAENAGLAVVALGAASLFRAEGFVGLSTLAWTVALIHLGGHSLAKGSMMLAADRAADVRGDYQIAQSRILALAPWTLGLGAVLGAMSLAAMPPTAGFAGEWYLFQTVFQDFHLHNAAARIALALGGAGLALTAAIALATMIKVFGIGLLGGDKAHRRPGGTWPVFLLGLFVLLYAVVLPWSLDWLRFAHWPADPAAVLAMTRGPILIPLRFHFAFISPPLLLLVGLFFALLPVGLIVWSHLQHGRRRVPVWAHGLHQVPAKNAVTALAFSNALRVFYSFVYRPTNDLQREYRGREYFVRELHFNYREAPFFGPWLFRPLVRLTQILADRIGLALQNGSLNAYLAYIGLMLIIILASVFYI</sequence>
<dbReference type="AlphaFoldDB" id="A0A1E7YKC6"/>
<keyword evidence="4 8" id="KW-1133">Transmembrane helix</keyword>
<feature type="transmembrane region" description="Helical" evidence="8">
    <location>
        <begin position="96"/>
        <end position="113"/>
    </location>
</feature>
<evidence type="ECO:0000256" key="5">
    <source>
        <dbReference type="ARBA" id="ARBA00023002"/>
    </source>
</evidence>
<dbReference type="PANTHER" id="PTHR42682:SF3">
    <property type="entry name" value="FORMATE HYDROGENLYASE SUBUNIT 3-RELATED"/>
    <property type="match status" value="1"/>
</dbReference>
<feature type="transmembrane region" description="Helical" evidence="8">
    <location>
        <begin position="150"/>
        <end position="173"/>
    </location>
</feature>
<feature type="transmembrane region" description="Helical" evidence="8">
    <location>
        <begin position="631"/>
        <end position="651"/>
    </location>
</feature>
<feature type="transmembrane region" description="Helical" evidence="8">
    <location>
        <begin position="70"/>
        <end position="89"/>
    </location>
</feature>
<evidence type="ECO:0000313" key="11">
    <source>
        <dbReference type="Proteomes" id="UP000175616"/>
    </source>
</evidence>
<feature type="transmembrane region" description="Helical" evidence="8">
    <location>
        <begin position="31"/>
        <end position="50"/>
    </location>
</feature>
<keyword evidence="5" id="KW-0560">Oxidoreductase</keyword>
<evidence type="ECO:0000256" key="8">
    <source>
        <dbReference type="SAM" id="Phobius"/>
    </source>
</evidence>
<name>A0A1E7YKC6_9PROT</name>
<comment type="subcellular location">
    <subcellularLocation>
        <location evidence="1">Cell membrane</location>
        <topology evidence="1">Multi-pass membrane protein</topology>
    </subcellularLocation>
    <subcellularLocation>
        <location evidence="7">Membrane</location>
        <topology evidence="7">Multi-pass membrane protein</topology>
    </subcellularLocation>
</comment>
<feature type="transmembrane region" description="Helical" evidence="8">
    <location>
        <begin position="316"/>
        <end position="336"/>
    </location>
</feature>
<feature type="transmembrane region" description="Helical" evidence="8">
    <location>
        <begin position="226"/>
        <end position="249"/>
    </location>
</feature>
<keyword evidence="6 8" id="KW-0472">Membrane</keyword>
<feature type="transmembrane region" description="Helical" evidence="8">
    <location>
        <begin position="119"/>
        <end position="138"/>
    </location>
</feature>
<organism evidence="10 11">
    <name type="scientific">Acidithiobacillus caldus</name>
    <dbReference type="NCBI Taxonomy" id="33059"/>
    <lineage>
        <taxon>Bacteria</taxon>
        <taxon>Pseudomonadati</taxon>
        <taxon>Pseudomonadota</taxon>
        <taxon>Acidithiobacillia</taxon>
        <taxon>Acidithiobacillales</taxon>
        <taxon>Acidithiobacillaceae</taxon>
        <taxon>Acidithiobacillus</taxon>
    </lineage>
</organism>
<accession>A0A1E7YKC6</accession>
<evidence type="ECO:0000313" key="10">
    <source>
        <dbReference type="EMBL" id="OFC30118.1"/>
    </source>
</evidence>
<evidence type="ECO:0000256" key="2">
    <source>
        <dbReference type="ARBA" id="ARBA00022475"/>
    </source>
</evidence>
<feature type="transmembrane region" description="Helical" evidence="8">
    <location>
        <begin position="361"/>
        <end position="383"/>
    </location>
</feature>
<dbReference type="EMBL" id="LZYE01000345">
    <property type="protein sequence ID" value="OFC30118.1"/>
    <property type="molecule type" value="Genomic_DNA"/>
</dbReference>
<feature type="transmembrane region" description="Helical" evidence="8">
    <location>
        <begin position="454"/>
        <end position="474"/>
    </location>
</feature>
<keyword evidence="3 7" id="KW-0812">Transmembrane</keyword>
<feature type="transmembrane region" description="Helical" evidence="8">
    <location>
        <begin position="412"/>
        <end position="442"/>
    </location>
</feature>
<reference evidence="10 11" key="1">
    <citation type="submission" date="2016-06" db="EMBL/GenBank/DDBJ databases">
        <title>Gene turnover analysis identifies the evolutionary adaptation of the extremophile Acidithiobacillus caldus.</title>
        <authorList>
            <person name="Zhang X."/>
        </authorList>
    </citation>
    <scope>NUCLEOTIDE SEQUENCE [LARGE SCALE GENOMIC DNA]</scope>
    <source>
        <strain evidence="10 11">DX</strain>
    </source>
</reference>
<dbReference type="PANTHER" id="PTHR42682">
    <property type="entry name" value="HYDROGENASE-4 COMPONENT F"/>
    <property type="match status" value="1"/>
</dbReference>
<evidence type="ECO:0000256" key="7">
    <source>
        <dbReference type="RuleBase" id="RU000320"/>
    </source>
</evidence>
<dbReference type="Pfam" id="PF00361">
    <property type="entry name" value="Proton_antipo_M"/>
    <property type="match status" value="1"/>
</dbReference>
<protein>
    <submittedName>
        <fullName evidence="10">Hydrogenase</fullName>
    </submittedName>
</protein>
<evidence type="ECO:0000259" key="9">
    <source>
        <dbReference type="Pfam" id="PF00361"/>
    </source>
</evidence>
<dbReference type="RefSeq" id="WP_070114658.1">
    <property type="nucleotide sequence ID" value="NZ_LZYE01000345.1"/>
</dbReference>
<feature type="transmembrane region" description="Helical" evidence="8">
    <location>
        <begin position="261"/>
        <end position="281"/>
    </location>
</feature>
<dbReference type="GO" id="GO:0005886">
    <property type="term" value="C:plasma membrane"/>
    <property type="evidence" value="ECO:0007669"/>
    <property type="project" value="UniProtKB-SubCell"/>
</dbReference>
<gene>
    <name evidence="10" type="ORF">BAE27_12200</name>
</gene>
<dbReference type="GO" id="GO:0016491">
    <property type="term" value="F:oxidoreductase activity"/>
    <property type="evidence" value="ECO:0007669"/>
    <property type="project" value="UniProtKB-KW"/>
</dbReference>
<dbReference type="InterPro" id="IPR052175">
    <property type="entry name" value="ComplexI-like_HydComp"/>
</dbReference>
<evidence type="ECO:0000256" key="1">
    <source>
        <dbReference type="ARBA" id="ARBA00004651"/>
    </source>
</evidence>